<feature type="transmembrane region" description="Helical" evidence="1">
    <location>
        <begin position="12"/>
        <end position="31"/>
    </location>
</feature>
<keyword evidence="1" id="KW-0472">Membrane</keyword>
<proteinExistence type="predicted"/>
<reference evidence="2" key="1">
    <citation type="submission" date="2018-02" db="EMBL/GenBank/DDBJ databases">
        <title>Rhizophora mucronata_Transcriptome.</title>
        <authorList>
            <person name="Meera S.P."/>
            <person name="Sreeshan A."/>
            <person name="Augustine A."/>
        </authorList>
    </citation>
    <scope>NUCLEOTIDE SEQUENCE</scope>
    <source>
        <tissue evidence="2">Leaf</tissue>
    </source>
</reference>
<protein>
    <submittedName>
        <fullName evidence="2">Uncharacterized protein</fullName>
    </submittedName>
</protein>
<name>A0A2P2N4L5_RHIMU</name>
<sequence>MLLRLSPTITKLVFLLSIKFSITTAISSFLIGSKTFDLLGSAST</sequence>
<evidence type="ECO:0000313" key="2">
    <source>
        <dbReference type="EMBL" id="MBX37403.1"/>
    </source>
</evidence>
<keyword evidence="1" id="KW-0812">Transmembrane</keyword>
<evidence type="ECO:0000256" key="1">
    <source>
        <dbReference type="SAM" id="Phobius"/>
    </source>
</evidence>
<accession>A0A2P2N4L5</accession>
<organism evidence="2">
    <name type="scientific">Rhizophora mucronata</name>
    <name type="common">Asiatic mangrove</name>
    <dbReference type="NCBI Taxonomy" id="61149"/>
    <lineage>
        <taxon>Eukaryota</taxon>
        <taxon>Viridiplantae</taxon>
        <taxon>Streptophyta</taxon>
        <taxon>Embryophyta</taxon>
        <taxon>Tracheophyta</taxon>
        <taxon>Spermatophyta</taxon>
        <taxon>Magnoliopsida</taxon>
        <taxon>eudicotyledons</taxon>
        <taxon>Gunneridae</taxon>
        <taxon>Pentapetalae</taxon>
        <taxon>rosids</taxon>
        <taxon>fabids</taxon>
        <taxon>Malpighiales</taxon>
        <taxon>Rhizophoraceae</taxon>
        <taxon>Rhizophora</taxon>
    </lineage>
</organism>
<keyword evidence="1" id="KW-1133">Transmembrane helix</keyword>
<dbReference type="EMBL" id="GGEC01056919">
    <property type="protein sequence ID" value="MBX37403.1"/>
    <property type="molecule type" value="Transcribed_RNA"/>
</dbReference>
<dbReference type="AlphaFoldDB" id="A0A2P2N4L5"/>